<comment type="caution">
    <text evidence="5">The sequence shown here is derived from an EMBL/GenBank/DDBJ whole genome shotgun (WGS) entry which is preliminary data.</text>
</comment>
<dbReference type="Gene3D" id="3.10.580.10">
    <property type="entry name" value="CBS-domain"/>
    <property type="match status" value="2"/>
</dbReference>
<feature type="domain" description="CBS" evidence="4">
    <location>
        <begin position="129"/>
        <end position="186"/>
    </location>
</feature>
<dbReference type="RefSeq" id="WP_230741259.1">
    <property type="nucleotide sequence ID" value="NZ_PGCK01000003.1"/>
</dbReference>
<dbReference type="InterPro" id="IPR051257">
    <property type="entry name" value="Diverse_CBS-Domain"/>
</dbReference>
<keyword evidence="2" id="KW-0028">Amino-acid biosynthesis</keyword>
<accession>A0AAP2W5S5</accession>
<dbReference type="AlphaFoldDB" id="A0AAP2W5S5"/>
<dbReference type="Pfam" id="PF00571">
    <property type="entry name" value="CBS"/>
    <property type="match status" value="4"/>
</dbReference>
<keyword evidence="1 3" id="KW-0129">CBS domain</keyword>
<name>A0AAP2W5S5_9EURY</name>
<organism evidence="5 6">
    <name type="scientific">Methanooceanicella nereidis</name>
    <dbReference type="NCBI Taxonomy" id="2052831"/>
    <lineage>
        <taxon>Archaea</taxon>
        <taxon>Methanobacteriati</taxon>
        <taxon>Methanobacteriota</taxon>
        <taxon>Stenosarchaea group</taxon>
        <taxon>Methanomicrobia</taxon>
        <taxon>Methanocellales</taxon>
        <taxon>Methanocellaceae</taxon>
        <taxon>Methanooceanicella</taxon>
    </lineage>
</organism>
<evidence type="ECO:0000256" key="1">
    <source>
        <dbReference type="ARBA" id="ARBA00023122"/>
    </source>
</evidence>
<reference evidence="5 6" key="1">
    <citation type="submission" date="2017-11" db="EMBL/GenBank/DDBJ databases">
        <title>Isolation and Characterization of Family Methanocellaceae Species from Potential Methane Hydrate Area Offshore Southwestern Taiwan.</title>
        <authorList>
            <person name="Zhang W.-L."/>
            <person name="Chen W.-C."/>
            <person name="Lai M.-C."/>
            <person name="Chen S.-C."/>
        </authorList>
    </citation>
    <scope>NUCLEOTIDE SEQUENCE [LARGE SCALE GENOMIC DNA]</scope>
    <source>
        <strain evidence="5 6">CWC-04</strain>
    </source>
</reference>
<dbReference type="InterPro" id="IPR000644">
    <property type="entry name" value="CBS_dom"/>
</dbReference>
<evidence type="ECO:0000259" key="4">
    <source>
        <dbReference type="PROSITE" id="PS51371"/>
    </source>
</evidence>
<dbReference type="InterPro" id="IPR046342">
    <property type="entry name" value="CBS_dom_sf"/>
</dbReference>
<evidence type="ECO:0000256" key="3">
    <source>
        <dbReference type="PROSITE-ProRule" id="PRU00703"/>
    </source>
</evidence>
<dbReference type="PROSITE" id="PS51371">
    <property type="entry name" value="CBS"/>
    <property type="match status" value="3"/>
</dbReference>
<gene>
    <name evidence="5" type="ORF">CUJ83_05390</name>
</gene>
<protein>
    <submittedName>
        <fullName evidence="5">Transcriptional regulator</fullName>
    </submittedName>
</protein>
<keyword evidence="6" id="KW-1185">Reference proteome</keyword>
<dbReference type="EMBL" id="PGCK01000003">
    <property type="protein sequence ID" value="MCD1294432.1"/>
    <property type="molecule type" value="Genomic_DNA"/>
</dbReference>
<dbReference type="GO" id="GO:0009086">
    <property type="term" value="P:methionine biosynthetic process"/>
    <property type="evidence" value="ECO:0007669"/>
    <property type="project" value="UniProtKB-KW"/>
</dbReference>
<dbReference type="SUPFAM" id="SSF54631">
    <property type="entry name" value="CBS-domain pair"/>
    <property type="match status" value="2"/>
</dbReference>
<dbReference type="PANTHER" id="PTHR43080">
    <property type="entry name" value="CBS DOMAIN-CONTAINING PROTEIN CBSX3, MITOCHONDRIAL"/>
    <property type="match status" value="1"/>
</dbReference>
<feature type="domain" description="CBS" evidence="4">
    <location>
        <begin position="6"/>
        <end position="66"/>
    </location>
</feature>
<dbReference type="SMART" id="SM00116">
    <property type="entry name" value="CBS"/>
    <property type="match status" value="4"/>
</dbReference>
<dbReference type="Proteomes" id="UP001320159">
    <property type="component" value="Unassembled WGS sequence"/>
</dbReference>
<evidence type="ECO:0000313" key="6">
    <source>
        <dbReference type="Proteomes" id="UP001320159"/>
    </source>
</evidence>
<feature type="domain" description="CBS" evidence="4">
    <location>
        <begin position="203"/>
        <end position="253"/>
    </location>
</feature>
<dbReference type="PANTHER" id="PTHR43080:SF2">
    <property type="entry name" value="CBS DOMAIN-CONTAINING PROTEIN"/>
    <property type="match status" value="1"/>
</dbReference>
<evidence type="ECO:0000256" key="2">
    <source>
        <dbReference type="ARBA" id="ARBA00023167"/>
    </source>
</evidence>
<keyword evidence="2" id="KW-0486">Methionine biosynthesis</keyword>
<sequence>MKVKDIMSKPHTIDKSARMSEALDMMDKYHVRRLVVKHKDEVQGIVTLRSICGELGSRRKYNHPPSLFHVCDAVSNNFSMIGPEDDLKKAISMLKDVDCVVVVDGDVVGSITTKDVIRNATPAGTVSSIMKMPVVAPPDARVAHIRKLMMEKGVTRVPIMDGHVLVGLVSETDIAKAFRGIKKHAQQNRQDNKVEMLIAMDIMSVSVITVPHDTQIKDAAKLMIEKDIGALPVMNENNHVIGMITRRDIIKAI</sequence>
<evidence type="ECO:0000313" key="5">
    <source>
        <dbReference type="EMBL" id="MCD1294432.1"/>
    </source>
</evidence>
<proteinExistence type="predicted"/>